<evidence type="ECO:0000256" key="2">
    <source>
        <dbReference type="ARBA" id="ARBA00022771"/>
    </source>
</evidence>
<keyword evidence="3" id="KW-0862">Zinc</keyword>
<feature type="compositionally biased region" description="Low complexity" evidence="5">
    <location>
        <begin position="761"/>
        <end position="775"/>
    </location>
</feature>
<dbReference type="GO" id="GO:0008270">
    <property type="term" value="F:zinc ion binding"/>
    <property type="evidence" value="ECO:0007669"/>
    <property type="project" value="UniProtKB-KW"/>
</dbReference>
<keyword evidence="1" id="KW-0479">Metal-binding</keyword>
<protein>
    <recommendedName>
        <fullName evidence="6">RING-type domain-containing protein</fullName>
    </recommendedName>
</protein>
<feature type="compositionally biased region" description="Low complexity" evidence="5">
    <location>
        <begin position="697"/>
        <end position="707"/>
    </location>
</feature>
<dbReference type="Pfam" id="PF13639">
    <property type="entry name" value="zf-RING_2"/>
    <property type="match status" value="1"/>
</dbReference>
<dbReference type="STRING" id="1173061.A0A0J9X9K1"/>
<feature type="region of interest" description="Disordered" evidence="5">
    <location>
        <begin position="752"/>
        <end position="775"/>
    </location>
</feature>
<sequence>MEPALEQTDTERPECVICLERLSVTAGSTIKLPVGDSKDAVSRLDSASGHPDVPITVIGGTVATTDDKCSVLEEVSSISGCSHIYHDKCIKEWSLVTNSCPTCRAKFNKVTVRTSIDGPVLRTYNVRTRRAPMVPHPESDADIFSSEAALRVTSPLMLHVLFPPATEQCAVCGSGIEGLSADLAVCLCCQRNYHSQCLETDSETFYPSCPHCQTLLVTSSGSDFVEENYTHADFLEDNDTISQIFQYVSRNRSTNQQGLVTTTDGSRTSSRLRELRRLREFNETVSRIGESLFDGLTSHPDDEVLESHIMREAERESRREARTQRRRNATAAATTTRDRVNSNNSTRSELGTTGLVAAAAAGHSFNLSQTRRPRLTNLLVNSLTSPPPPVRPQMSPEEIEAWNLLDVAESTDTSNSNAAASSSSQASSSVPARQSSIFHPDRNSASSSSNALKRTVSSTSLDSIPTTASTTASTTSVVASGSGSSEPERKFKRPNSSLSNGSYRPLPLHQHRDDSAPVEPTVSGYPFASSSSSSTAGEPTTMQRLLSSIRSSSTTGSPSAASSSRPASSALTPPIASSTPSTSLFSTIQPSSASPSLPSSPSQAISPESRPTLPSTLPPPPPLSLTTDPTSVPASVAREYHIPPEDKQRIKRIVREVITKFYKSKHLDKQQCLALEPQIIKRMYRRVHKEHARAIASPSSSSNNDSSSRTRAGSDDAATTLVDRDLTKRKKLKHWKELVQFYVDQKRRELNAVTEPNSSEGPAAGAATTPTPASV</sequence>
<feature type="compositionally biased region" description="Polar residues" evidence="5">
    <location>
        <begin position="443"/>
        <end position="465"/>
    </location>
</feature>
<dbReference type="InterPro" id="IPR001841">
    <property type="entry name" value="Znf_RING"/>
</dbReference>
<evidence type="ECO:0000256" key="4">
    <source>
        <dbReference type="PROSITE-ProRule" id="PRU00175"/>
    </source>
</evidence>
<proteinExistence type="predicted"/>
<dbReference type="Gene3D" id="3.30.40.10">
    <property type="entry name" value="Zinc/RING finger domain, C3HC4 (zinc finger)"/>
    <property type="match status" value="1"/>
</dbReference>
<evidence type="ECO:0000313" key="7">
    <source>
        <dbReference type="EMBL" id="CDO53483.1"/>
    </source>
</evidence>
<feature type="region of interest" description="Disordered" evidence="5">
    <location>
        <begin position="310"/>
        <end position="349"/>
    </location>
</feature>
<feature type="compositionally biased region" description="Low complexity" evidence="5">
    <location>
        <begin position="544"/>
        <end position="615"/>
    </location>
</feature>
<dbReference type="AlphaFoldDB" id="A0A0J9X9K1"/>
<evidence type="ECO:0000313" key="8">
    <source>
        <dbReference type="Proteomes" id="UP000242525"/>
    </source>
</evidence>
<evidence type="ECO:0000259" key="6">
    <source>
        <dbReference type="PROSITE" id="PS50089"/>
    </source>
</evidence>
<feature type="compositionally biased region" description="Low complexity" evidence="5">
    <location>
        <begin position="466"/>
        <end position="485"/>
    </location>
</feature>
<dbReference type="PROSITE" id="PS50089">
    <property type="entry name" value="ZF_RING_2"/>
    <property type="match status" value="1"/>
</dbReference>
<dbReference type="Proteomes" id="UP000242525">
    <property type="component" value="Unassembled WGS sequence"/>
</dbReference>
<feature type="region of interest" description="Disordered" evidence="5">
    <location>
        <begin position="410"/>
        <end position="631"/>
    </location>
</feature>
<dbReference type="PANTHER" id="PTHR45969">
    <property type="entry name" value="RING ZINC FINGER PROTEIN-RELATED"/>
    <property type="match status" value="1"/>
</dbReference>
<feature type="compositionally biased region" description="Basic and acidic residues" evidence="5">
    <location>
        <begin position="310"/>
        <end position="323"/>
    </location>
</feature>
<reference evidence="7" key="1">
    <citation type="submission" date="2014-03" db="EMBL/GenBank/DDBJ databases">
        <authorList>
            <person name="Casaregola S."/>
        </authorList>
    </citation>
    <scope>NUCLEOTIDE SEQUENCE [LARGE SCALE GENOMIC DNA]</scope>
    <source>
        <strain evidence="7">CLIB 918</strain>
    </source>
</reference>
<comment type="caution">
    <text evidence="7">The sequence shown here is derived from an EMBL/GenBank/DDBJ whole genome shotgun (WGS) entry which is preliminary data.</text>
</comment>
<accession>A0A0J9X9K1</accession>
<organism evidence="7 8">
    <name type="scientific">Geotrichum candidum</name>
    <name type="common">Oospora lactis</name>
    <name type="synonym">Dipodascus geotrichum</name>
    <dbReference type="NCBI Taxonomy" id="1173061"/>
    <lineage>
        <taxon>Eukaryota</taxon>
        <taxon>Fungi</taxon>
        <taxon>Dikarya</taxon>
        <taxon>Ascomycota</taxon>
        <taxon>Saccharomycotina</taxon>
        <taxon>Dipodascomycetes</taxon>
        <taxon>Dipodascales</taxon>
        <taxon>Dipodascaceae</taxon>
        <taxon>Geotrichum</taxon>
    </lineage>
</organism>
<evidence type="ECO:0000256" key="5">
    <source>
        <dbReference type="SAM" id="MobiDB-lite"/>
    </source>
</evidence>
<feature type="compositionally biased region" description="Low complexity" evidence="5">
    <location>
        <begin position="414"/>
        <end position="436"/>
    </location>
</feature>
<keyword evidence="2 4" id="KW-0863">Zinc-finger</keyword>
<gene>
    <name evidence="7" type="ORF">BN980_GECA05s02375g</name>
</gene>
<keyword evidence="8" id="KW-1185">Reference proteome</keyword>
<dbReference type="InterPro" id="IPR013083">
    <property type="entry name" value="Znf_RING/FYVE/PHD"/>
</dbReference>
<feature type="domain" description="RING-type" evidence="6">
    <location>
        <begin position="15"/>
        <end position="104"/>
    </location>
</feature>
<dbReference type="SUPFAM" id="SSF57850">
    <property type="entry name" value="RING/U-box"/>
    <property type="match status" value="1"/>
</dbReference>
<dbReference type="CDD" id="cd15489">
    <property type="entry name" value="PHD_SF"/>
    <property type="match status" value="1"/>
</dbReference>
<name>A0A0J9X9K1_GEOCN</name>
<feature type="region of interest" description="Disordered" evidence="5">
    <location>
        <begin position="690"/>
        <end position="717"/>
    </location>
</feature>
<dbReference type="SMART" id="SM00184">
    <property type="entry name" value="RING"/>
    <property type="match status" value="2"/>
</dbReference>
<dbReference type="EMBL" id="CCBN010000005">
    <property type="protein sequence ID" value="CDO53483.1"/>
    <property type="molecule type" value="Genomic_DNA"/>
</dbReference>
<evidence type="ECO:0000256" key="3">
    <source>
        <dbReference type="ARBA" id="ARBA00022833"/>
    </source>
</evidence>
<evidence type="ECO:0000256" key="1">
    <source>
        <dbReference type="ARBA" id="ARBA00022723"/>
    </source>
</evidence>
<dbReference type="OrthoDB" id="8062037at2759"/>